<name>A0A4D4L3I5_STRVO</name>
<dbReference type="SUPFAM" id="SSF54593">
    <property type="entry name" value="Glyoxalase/Bleomycin resistance protein/Dihydroxybiphenyl dioxygenase"/>
    <property type="match status" value="1"/>
</dbReference>
<evidence type="ECO:0000313" key="2">
    <source>
        <dbReference type="EMBL" id="GDY56181.1"/>
    </source>
</evidence>
<dbReference type="Proteomes" id="UP000301309">
    <property type="component" value="Unassembled WGS sequence"/>
</dbReference>
<dbReference type="AlphaFoldDB" id="A0A4D4L3I5"/>
<dbReference type="CDD" id="cd06587">
    <property type="entry name" value="VOC"/>
    <property type="match status" value="1"/>
</dbReference>
<dbReference type="EMBL" id="BJHW01000001">
    <property type="protein sequence ID" value="GDY56181.1"/>
    <property type="molecule type" value="Genomic_DNA"/>
</dbReference>
<dbReference type="InterPro" id="IPR041581">
    <property type="entry name" value="Glyoxalase_6"/>
</dbReference>
<dbReference type="InterPro" id="IPR029068">
    <property type="entry name" value="Glyas_Bleomycin-R_OHBP_Dase"/>
</dbReference>
<accession>A0A4D4L3I5</accession>
<organism evidence="2 3">
    <name type="scientific">Streptomyces violaceusniger</name>
    <dbReference type="NCBI Taxonomy" id="68280"/>
    <lineage>
        <taxon>Bacteria</taxon>
        <taxon>Bacillati</taxon>
        <taxon>Actinomycetota</taxon>
        <taxon>Actinomycetes</taxon>
        <taxon>Kitasatosporales</taxon>
        <taxon>Streptomycetaceae</taxon>
        <taxon>Streptomyces</taxon>
        <taxon>Streptomyces violaceusniger group</taxon>
    </lineage>
</organism>
<proteinExistence type="predicted"/>
<dbReference type="Gene3D" id="3.10.180.10">
    <property type="entry name" value="2,3-Dihydroxybiphenyl 1,2-Dioxygenase, domain 1"/>
    <property type="match status" value="1"/>
</dbReference>
<reference evidence="2 3" key="1">
    <citation type="journal article" date="2020" name="Int. J. Syst. Evol. Microbiol.">
        <title>Reclassification of Streptomyces castelarensis and Streptomyces sporoclivatus as later heterotypic synonyms of Streptomyces antimycoticus.</title>
        <authorList>
            <person name="Komaki H."/>
            <person name="Tamura T."/>
        </authorList>
    </citation>
    <scope>NUCLEOTIDE SEQUENCE [LARGE SCALE GENOMIC DNA]</scope>
    <source>
        <strain evidence="2 3">NBRC 13459</strain>
    </source>
</reference>
<dbReference type="PANTHER" id="PTHR35908:SF1">
    <property type="entry name" value="CONSERVED PROTEIN"/>
    <property type="match status" value="1"/>
</dbReference>
<keyword evidence="3" id="KW-1185">Reference proteome</keyword>
<sequence length="93" mass="10010">MEADWVVLTPADGPGVQLSLGRSETPVQEHPRIHLDLYAGDAADQAAEVERLVSLGARRVDWDLYPDDADFVVLADPDGNRFCVIDTGAHGGP</sequence>
<evidence type="ECO:0000313" key="3">
    <source>
        <dbReference type="Proteomes" id="UP000301309"/>
    </source>
</evidence>
<evidence type="ECO:0000259" key="1">
    <source>
        <dbReference type="Pfam" id="PF18029"/>
    </source>
</evidence>
<dbReference type="Pfam" id="PF18029">
    <property type="entry name" value="Glyoxalase_6"/>
    <property type="match status" value="1"/>
</dbReference>
<feature type="domain" description="Glyoxalase-like" evidence="1">
    <location>
        <begin position="4"/>
        <end position="85"/>
    </location>
</feature>
<protein>
    <recommendedName>
        <fullName evidence="1">Glyoxalase-like domain-containing protein</fullName>
    </recommendedName>
</protein>
<dbReference type="PANTHER" id="PTHR35908">
    <property type="entry name" value="HYPOTHETICAL FUSION PROTEIN"/>
    <property type="match status" value="1"/>
</dbReference>
<gene>
    <name evidence="2" type="ORF">SVIO_068040</name>
</gene>
<comment type="caution">
    <text evidence="2">The sequence shown here is derived from an EMBL/GenBank/DDBJ whole genome shotgun (WGS) entry which is preliminary data.</text>
</comment>